<evidence type="ECO:0000313" key="2">
    <source>
        <dbReference type="Proteomes" id="UP000438429"/>
    </source>
</evidence>
<evidence type="ECO:0000313" key="1">
    <source>
        <dbReference type="EMBL" id="KAF0041395.1"/>
    </source>
</evidence>
<reference evidence="1 2" key="1">
    <citation type="submission" date="2019-06" db="EMBL/GenBank/DDBJ databases">
        <title>Draft genomes of female and male turbot (Scophthalmus maximus).</title>
        <authorList>
            <person name="Xu H."/>
            <person name="Xu X.-W."/>
            <person name="Shao C."/>
            <person name="Chen S."/>
        </authorList>
    </citation>
    <scope>NUCLEOTIDE SEQUENCE [LARGE SCALE GENOMIC DNA]</scope>
    <source>
        <strain evidence="1">Ysfricsl-2016a</strain>
        <tissue evidence="1">Blood</tissue>
    </source>
</reference>
<comment type="caution">
    <text evidence="1">The sequence shown here is derived from an EMBL/GenBank/DDBJ whole genome shotgun (WGS) entry which is preliminary data.</text>
</comment>
<accession>A0A6A4T891</accession>
<organism evidence="1 2">
    <name type="scientific">Scophthalmus maximus</name>
    <name type="common">Turbot</name>
    <name type="synonym">Psetta maxima</name>
    <dbReference type="NCBI Taxonomy" id="52904"/>
    <lineage>
        <taxon>Eukaryota</taxon>
        <taxon>Metazoa</taxon>
        <taxon>Chordata</taxon>
        <taxon>Craniata</taxon>
        <taxon>Vertebrata</taxon>
        <taxon>Euteleostomi</taxon>
        <taxon>Actinopterygii</taxon>
        <taxon>Neopterygii</taxon>
        <taxon>Teleostei</taxon>
        <taxon>Neoteleostei</taxon>
        <taxon>Acanthomorphata</taxon>
        <taxon>Carangaria</taxon>
        <taxon>Pleuronectiformes</taxon>
        <taxon>Pleuronectoidei</taxon>
        <taxon>Scophthalmidae</taxon>
        <taxon>Scophthalmus</taxon>
    </lineage>
</organism>
<proteinExistence type="predicted"/>
<dbReference type="AlphaFoldDB" id="A0A6A4T891"/>
<sequence length="120" mass="13067">MFRKCGCCCCERVRLAHVSCCLIHMRTAASEKHLQEVRSGANAQLLLRPTTPLDCRSGARGATALLLLLLPPKKTGERKNQSFRVSVAGGSFSQLPVKVVPTTTRPVRKRVKVGLNGARV</sequence>
<dbReference type="Proteomes" id="UP000438429">
    <property type="component" value="Unassembled WGS sequence"/>
</dbReference>
<protein>
    <submittedName>
        <fullName evidence="1">Uncharacterized protein</fullName>
    </submittedName>
</protein>
<dbReference type="EMBL" id="VEVO01000006">
    <property type="protein sequence ID" value="KAF0041395.1"/>
    <property type="molecule type" value="Genomic_DNA"/>
</dbReference>
<name>A0A6A4T891_SCOMX</name>
<gene>
    <name evidence="1" type="ORF">F2P81_007293</name>
</gene>